<name>A0A0G4ES28_VITBC</name>
<dbReference type="InParanoid" id="A0A0G4ES28"/>
<dbReference type="EMBL" id="CDMY01000296">
    <property type="protein sequence ID" value="CEM00665.1"/>
    <property type="molecule type" value="Genomic_DNA"/>
</dbReference>
<feature type="transmembrane region" description="Helical" evidence="2">
    <location>
        <begin position="112"/>
        <end position="137"/>
    </location>
</feature>
<proteinExistence type="predicted"/>
<dbReference type="VEuPathDB" id="CryptoDB:Vbra_2410"/>
<organism evidence="3 4">
    <name type="scientific">Vitrella brassicaformis (strain CCMP3155)</name>
    <dbReference type="NCBI Taxonomy" id="1169540"/>
    <lineage>
        <taxon>Eukaryota</taxon>
        <taxon>Sar</taxon>
        <taxon>Alveolata</taxon>
        <taxon>Colpodellida</taxon>
        <taxon>Vitrellaceae</taxon>
        <taxon>Vitrella</taxon>
    </lineage>
</organism>
<feature type="region of interest" description="Disordered" evidence="1">
    <location>
        <begin position="963"/>
        <end position="982"/>
    </location>
</feature>
<feature type="region of interest" description="Disordered" evidence="1">
    <location>
        <begin position="758"/>
        <end position="794"/>
    </location>
</feature>
<gene>
    <name evidence="3" type="ORF">Vbra_2410</name>
</gene>
<keyword evidence="4" id="KW-1185">Reference proteome</keyword>
<keyword evidence="2" id="KW-0812">Transmembrane</keyword>
<keyword evidence="2" id="KW-1133">Transmembrane helix</keyword>
<reference evidence="3 4" key="1">
    <citation type="submission" date="2014-11" db="EMBL/GenBank/DDBJ databases">
        <authorList>
            <person name="Zhu J."/>
            <person name="Qi W."/>
            <person name="Song R."/>
        </authorList>
    </citation>
    <scope>NUCLEOTIDE SEQUENCE [LARGE SCALE GENOMIC DNA]</scope>
</reference>
<feature type="compositionally biased region" description="Low complexity" evidence="1">
    <location>
        <begin position="766"/>
        <end position="794"/>
    </location>
</feature>
<keyword evidence="2" id="KW-0472">Membrane</keyword>
<feature type="transmembrane region" description="Helical" evidence="2">
    <location>
        <begin position="914"/>
        <end position="935"/>
    </location>
</feature>
<dbReference type="Proteomes" id="UP000041254">
    <property type="component" value="Unassembled WGS sequence"/>
</dbReference>
<evidence type="ECO:0000313" key="3">
    <source>
        <dbReference type="EMBL" id="CEM00665.1"/>
    </source>
</evidence>
<feature type="transmembrane region" description="Helical" evidence="2">
    <location>
        <begin position="59"/>
        <end position="82"/>
    </location>
</feature>
<feature type="transmembrane region" description="Helical" evidence="2">
    <location>
        <begin position="475"/>
        <end position="505"/>
    </location>
</feature>
<evidence type="ECO:0000256" key="2">
    <source>
        <dbReference type="SAM" id="Phobius"/>
    </source>
</evidence>
<evidence type="ECO:0000313" key="4">
    <source>
        <dbReference type="Proteomes" id="UP000041254"/>
    </source>
</evidence>
<sequence>MVKLDDYCRDKPLKWPGLPTLGAPFSVQDMRLGRQAFANNLQQDGGRLKLDRNTYGTSLASWSVPLLGGVLLAVYYLGFLMLKPCSFHWRACPCCPCRFLKRRDVLRRYKKLRTIGVLVGFGVTVLLCSMLSIFWAVNGGHMIIDIECDLRELFEVTLSGSGAHMWIGLEPLWAKLHDVYRPLRDGRGVLPQLIDETQDITDGVDVFSNASSDLKSIYEMFQKYQEHDCAYCTGAWDTLDTFRTNDIITGWAGRLSTTRLEISASLTNPIHPSNAARLHLDDSIERVEHAHSVVGSAVSDLEKQFNKIMNRFDKSAWHLECGLYTAALACVAACLLCIAMAALFTYLFRQPSDIEVLAGVEHPFSVPTSLPSQPKEAWALDNPQQPPQQHTAAAAIDVSPRSSTVPRVYPICESGIASTAGGAGEKRKAPGAVRGGRIGIRSDSDDDLNRLLGIDKEDKLRGDEDPLNKRIQGRLAVVSAVLWLVACPFTAFLLMLGGALVLVAMHLDDVCYLMEERVLTTDYWGRYISPDGWIPIEDDVSHILQTCILGDGNINHALGIAAALEFSSEIDLSRLSRPPTQQNPSALETLATDAAALDGKTFTYTDAKGFLPDVMRTSSAYAGQEDEARELLPGLWTYTYHLNLLINRERPPWTFTSLDPPWHECADPASSCRYITATYPSEDLVLSSYGSLSIAEAFRVARLKEQLLTFPFPVASARSFALDTQFIQQYMAAATADTSESADDATPLEMAPTAALNATADGPSISTTTEGPPPAAAAASNTTNRTSNGTSANGVGVVRGNVTANATVDTNATSWPSLRVLLDGIFYDTNATMLEWINQTMNLLHREYAAFADLTNLLAPKLNNHASGILGGPIMAARDIEALKSCSVLATRTRSLVADLCAAPRGAKGSHPGLPSVVFAAAAALLIGALGLLGVSQMTYEVWLRLTLRDDWMNIKQRKMDKLARRAAANPPPPPSGKVEYF</sequence>
<evidence type="ECO:0000256" key="1">
    <source>
        <dbReference type="SAM" id="MobiDB-lite"/>
    </source>
</evidence>
<protein>
    <submittedName>
        <fullName evidence="3">Uncharacterized protein</fullName>
    </submittedName>
</protein>
<dbReference type="AlphaFoldDB" id="A0A0G4ES28"/>
<accession>A0A0G4ES28</accession>
<feature type="transmembrane region" description="Helical" evidence="2">
    <location>
        <begin position="323"/>
        <end position="348"/>
    </location>
</feature>